<reference evidence="1 2" key="1">
    <citation type="journal article" date="2016" name="Proc. Natl. Acad. Sci. U.S.A.">
        <title>Comparative genomics of biotechnologically important yeasts.</title>
        <authorList>
            <person name="Riley R."/>
            <person name="Haridas S."/>
            <person name="Wolfe K.H."/>
            <person name="Lopes M.R."/>
            <person name="Hittinger C.T."/>
            <person name="Goeker M."/>
            <person name="Salamov A.A."/>
            <person name="Wisecaver J.H."/>
            <person name="Long T.M."/>
            <person name="Calvey C.H."/>
            <person name="Aerts A.L."/>
            <person name="Barry K.W."/>
            <person name="Choi C."/>
            <person name="Clum A."/>
            <person name="Coughlan A.Y."/>
            <person name="Deshpande S."/>
            <person name="Douglass A.P."/>
            <person name="Hanson S.J."/>
            <person name="Klenk H.-P."/>
            <person name="LaButti K.M."/>
            <person name="Lapidus A."/>
            <person name="Lindquist E.A."/>
            <person name="Lipzen A.M."/>
            <person name="Meier-Kolthoff J.P."/>
            <person name="Ohm R.A."/>
            <person name="Otillar R.P."/>
            <person name="Pangilinan J.L."/>
            <person name="Peng Y."/>
            <person name="Rokas A."/>
            <person name="Rosa C.A."/>
            <person name="Scheuner C."/>
            <person name="Sibirny A.A."/>
            <person name="Slot J.C."/>
            <person name="Stielow J.B."/>
            <person name="Sun H."/>
            <person name="Kurtzman C.P."/>
            <person name="Blackwell M."/>
            <person name="Grigoriev I.V."/>
            <person name="Jeffries T.W."/>
        </authorList>
    </citation>
    <scope>NUCLEOTIDE SEQUENCE [LARGE SCALE GENOMIC DNA]</scope>
    <source>
        <strain evidence="1 2">DSM 6958</strain>
    </source>
</reference>
<organism evidence="1 2">
    <name type="scientific">Nadsonia fulvescens var. elongata DSM 6958</name>
    <dbReference type="NCBI Taxonomy" id="857566"/>
    <lineage>
        <taxon>Eukaryota</taxon>
        <taxon>Fungi</taxon>
        <taxon>Dikarya</taxon>
        <taxon>Ascomycota</taxon>
        <taxon>Saccharomycotina</taxon>
        <taxon>Dipodascomycetes</taxon>
        <taxon>Dipodascales</taxon>
        <taxon>Dipodascales incertae sedis</taxon>
        <taxon>Nadsonia</taxon>
    </lineage>
</organism>
<dbReference type="AlphaFoldDB" id="A0A1E3PCE7"/>
<name>A0A1E3PCE7_9ASCO</name>
<proteinExistence type="predicted"/>
<sequence length="89" mass="9930">MAPQRLSSRCPRCLGAHRPAPWDFGETVLQTYGQPTCPTYPTYRVPAIVGVCKLVDLYILLGFSYTGPWHRRYPSRADSTDSEAKANLG</sequence>
<accession>A0A1E3PCE7</accession>
<protein>
    <submittedName>
        <fullName evidence="1">Uncharacterized protein</fullName>
    </submittedName>
</protein>
<evidence type="ECO:0000313" key="2">
    <source>
        <dbReference type="Proteomes" id="UP000095009"/>
    </source>
</evidence>
<dbReference type="Proteomes" id="UP000095009">
    <property type="component" value="Unassembled WGS sequence"/>
</dbReference>
<gene>
    <name evidence="1" type="ORF">NADFUDRAFT_84563</name>
</gene>
<keyword evidence="2" id="KW-1185">Reference proteome</keyword>
<dbReference type="EMBL" id="KV454416">
    <property type="protein sequence ID" value="ODQ63075.1"/>
    <property type="molecule type" value="Genomic_DNA"/>
</dbReference>
<evidence type="ECO:0000313" key="1">
    <source>
        <dbReference type="EMBL" id="ODQ63075.1"/>
    </source>
</evidence>